<reference evidence="6 7" key="1">
    <citation type="submission" date="2014-02" db="EMBL/GenBank/DDBJ databases">
        <title>Comparative genomics and transcriptomics to identify genetic mechanisms underlying the emergence of carbapenem resistant Acinetobacter baumannii (CRAb).</title>
        <authorList>
            <person name="Harris A.D."/>
            <person name="Johnson K.J."/>
            <person name="George J."/>
            <person name="Shefchek K."/>
            <person name="Daugherty S.C."/>
            <person name="Parankush S."/>
            <person name="Sadzewicz L."/>
            <person name="Tallon L."/>
            <person name="Sengamalay N."/>
            <person name="Hazen T.H."/>
            <person name="Rasko D.A."/>
        </authorList>
    </citation>
    <scope>NUCLEOTIDE SEQUENCE [LARGE SCALE GENOMIC DNA]</scope>
    <source>
        <strain evidence="6 7">1295743</strain>
    </source>
</reference>
<feature type="transmembrane region" description="Helical" evidence="4">
    <location>
        <begin position="12"/>
        <end position="30"/>
    </location>
</feature>
<comment type="subcellular location">
    <subcellularLocation>
        <location evidence="1">Periplasm</location>
    </subcellularLocation>
</comment>
<dbReference type="Pfam" id="PF04069">
    <property type="entry name" value="OpuAC"/>
    <property type="match status" value="1"/>
</dbReference>
<dbReference type="SMART" id="SM00062">
    <property type="entry name" value="PBPb"/>
    <property type="match status" value="1"/>
</dbReference>
<dbReference type="PATRIC" id="fig|1310613.3.peg.1785"/>
<dbReference type="Proteomes" id="UP000020595">
    <property type="component" value="Unassembled WGS sequence"/>
</dbReference>
<comment type="caution">
    <text evidence="6">The sequence shown here is derived from an EMBL/GenBank/DDBJ whole genome shotgun (WGS) entry which is preliminary data.</text>
</comment>
<evidence type="ECO:0000313" key="6">
    <source>
        <dbReference type="EMBL" id="EXB05911.1"/>
    </source>
</evidence>
<dbReference type="GO" id="GO:0042918">
    <property type="term" value="P:alkanesulfonate transmembrane transport"/>
    <property type="evidence" value="ECO:0007669"/>
    <property type="project" value="TreeGrafter"/>
</dbReference>
<evidence type="ECO:0000259" key="5">
    <source>
        <dbReference type="SMART" id="SM00062"/>
    </source>
</evidence>
<proteinExistence type="inferred from homology"/>
<keyword evidence="3" id="KW-0732">Signal</keyword>
<dbReference type="NCBIfam" id="TIGR01729">
    <property type="entry name" value="taurine_ABC_bnd"/>
    <property type="match status" value="1"/>
</dbReference>
<dbReference type="InterPro" id="IPR001638">
    <property type="entry name" value="Solute-binding_3/MltF_N"/>
</dbReference>
<dbReference type="CDD" id="cd13560">
    <property type="entry name" value="PBP2_taurine"/>
    <property type="match status" value="1"/>
</dbReference>
<name>A0A009I602_ACIB9</name>
<keyword evidence="4" id="KW-1133">Transmembrane helix</keyword>
<evidence type="ECO:0000256" key="2">
    <source>
        <dbReference type="ARBA" id="ARBA00010742"/>
    </source>
</evidence>
<dbReference type="InterPro" id="IPR010068">
    <property type="entry name" value="Peri-bd_TauA"/>
</dbReference>
<evidence type="ECO:0000256" key="4">
    <source>
        <dbReference type="SAM" id="Phobius"/>
    </source>
</evidence>
<keyword evidence="4" id="KW-0812">Transmembrane</keyword>
<dbReference type="GO" id="GO:0042597">
    <property type="term" value="C:periplasmic space"/>
    <property type="evidence" value="ECO:0007669"/>
    <property type="project" value="UniProtKB-SubCell"/>
</dbReference>
<accession>A0A009I602</accession>
<dbReference type="GO" id="GO:0022857">
    <property type="term" value="F:transmembrane transporter activity"/>
    <property type="evidence" value="ECO:0007669"/>
    <property type="project" value="InterPro"/>
</dbReference>
<protein>
    <submittedName>
        <fullName evidence="6">Taurine ABC transporter, periplasmic binding protein</fullName>
    </submittedName>
</protein>
<dbReference type="PANTHER" id="PTHR30024:SF47">
    <property type="entry name" value="TAURINE-BINDING PERIPLASMIC PROTEIN"/>
    <property type="match status" value="1"/>
</dbReference>
<dbReference type="InterPro" id="IPR007210">
    <property type="entry name" value="ABC_Gly_betaine_transp_sub-bd"/>
</dbReference>
<dbReference type="PANTHER" id="PTHR30024">
    <property type="entry name" value="ALIPHATIC SULFONATES-BINDING PROTEIN-RELATED"/>
    <property type="match status" value="1"/>
</dbReference>
<evidence type="ECO:0000256" key="3">
    <source>
        <dbReference type="ARBA" id="ARBA00022729"/>
    </source>
</evidence>
<dbReference type="RefSeq" id="WP_153560628.1">
    <property type="nucleotide sequence ID" value="NZ_JEWH01000019.1"/>
</dbReference>
<dbReference type="AlphaFoldDB" id="A0A009I602"/>
<gene>
    <name evidence="6" type="primary">tauA</name>
    <name evidence="6" type="ORF">J512_1861</name>
</gene>
<evidence type="ECO:0000256" key="1">
    <source>
        <dbReference type="ARBA" id="ARBA00004418"/>
    </source>
</evidence>
<keyword evidence="4" id="KW-0472">Membrane</keyword>
<comment type="similarity">
    <text evidence="2">Belongs to the bacterial solute-binding protein SsuA/TauA family.</text>
</comment>
<organism evidence="6 7">
    <name type="scientific">Acinetobacter baumannii (strain 1295743)</name>
    <dbReference type="NCBI Taxonomy" id="1310613"/>
    <lineage>
        <taxon>Bacteria</taxon>
        <taxon>Pseudomonadati</taxon>
        <taxon>Pseudomonadota</taxon>
        <taxon>Gammaproteobacteria</taxon>
        <taxon>Moraxellales</taxon>
        <taxon>Moraxellaceae</taxon>
        <taxon>Acinetobacter</taxon>
        <taxon>Acinetobacter calcoaceticus/baumannii complex</taxon>
    </lineage>
</organism>
<dbReference type="SUPFAM" id="SSF53850">
    <property type="entry name" value="Periplasmic binding protein-like II"/>
    <property type="match status" value="1"/>
</dbReference>
<sequence>MKDHEIMSTKTKPLIITAIVIVAIVAFIVWQNKKDNNTSASVRDNKPVVIAYQTGVDPSKVAQANGDYEKHSQRTIQWKKFDAGSDVVNALASGDVVLGNIGSSPLAAAESRNLPIEVFLITSKLGASEALVVSNKSGIKTPQDLIGKTIAVPFVSTTHYSLLSALKHWNIPEDKVKIINLRPPEISAAWERGDIDAAYVWEPALSKAKASGTVLTDSKQVGEWGAPTYDLWVVRKDFAEKNPDFLKAFVQTTLEQLEKYNQDPAAYVKDADNVQKIAQLTGSDAKDIPLLLSGNIYLDHAQQKQTLDGEFAQNIFDTAKFLKGQGKVDQLKADYKGNVNSSFLQP</sequence>
<evidence type="ECO:0000313" key="7">
    <source>
        <dbReference type="Proteomes" id="UP000020595"/>
    </source>
</evidence>
<dbReference type="EMBL" id="JEWH01000019">
    <property type="protein sequence ID" value="EXB05911.1"/>
    <property type="molecule type" value="Genomic_DNA"/>
</dbReference>
<feature type="domain" description="Solute-binding protein family 3/N-terminal" evidence="5">
    <location>
        <begin position="47"/>
        <end position="271"/>
    </location>
</feature>
<dbReference type="GO" id="GO:0043190">
    <property type="term" value="C:ATP-binding cassette (ABC) transporter complex"/>
    <property type="evidence" value="ECO:0007669"/>
    <property type="project" value="InterPro"/>
</dbReference>
<dbReference type="Gene3D" id="3.40.190.10">
    <property type="entry name" value="Periplasmic binding protein-like II"/>
    <property type="match status" value="2"/>
</dbReference>